<comment type="caution">
    <text evidence="1">The sequence shown here is derived from an EMBL/GenBank/DDBJ whole genome shotgun (WGS) entry which is preliminary data.</text>
</comment>
<dbReference type="AlphaFoldDB" id="A0A7D9E7L6"/>
<proteinExistence type="predicted"/>
<sequence length="120" mass="13720">MNQWKNTKSVLTWFNNIADKDQHSFIAFDVVDFYPSISIELLDAALDFASNYDIITDEEREIIMHAKTSCLHSLHRGIIGVNGHHLLRIASLMLQWAASCELVGSYLLHLITTKHGNNFY</sequence>
<evidence type="ECO:0000313" key="2">
    <source>
        <dbReference type="Proteomes" id="UP001152795"/>
    </source>
</evidence>
<reference evidence="1" key="1">
    <citation type="submission" date="2020-04" db="EMBL/GenBank/DDBJ databases">
        <authorList>
            <person name="Alioto T."/>
            <person name="Alioto T."/>
            <person name="Gomez Garrido J."/>
        </authorList>
    </citation>
    <scope>NUCLEOTIDE SEQUENCE</scope>
    <source>
        <strain evidence="1">A484AB</strain>
    </source>
</reference>
<organism evidence="1 2">
    <name type="scientific">Paramuricea clavata</name>
    <name type="common">Red gorgonian</name>
    <name type="synonym">Violescent sea-whip</name>
    <dbReference type="NCBI Taxonomy" id="317549"/>
    <lineage>
        <taxon>Eukaryota</taxon>
        <taxon>Metazoa</taxon>
        <taxon>Cnidaria</taxon>
        <taxon>Anthozoa</taxon>
        <taxon>Octocorallia</taxon>
        <taxon>Malacalcyonacea</taxon>
        <taxon>Plexauridae</taxon>
        <taxon>Paramuricea</taxon>
    </lineage>
</organism>
<evidence type="ECO:0000313" key="1">
    <source>
        <dbReference type="EMBL" id="CAB4002704.1"/>
    </source>
</evidence>
<gene>
    <name evidence="1" type="ORF">PACLA_8A027355</name>
</gene>
<protein>
    <submittedName>
        <fullName evidence="1">Uncharacterized protein</fullName>
    </submittedName>
</protein>
<dbReference type="EMBL" id="CACRXK020004428">
    <property type="protein sequence ID" value="CAB4002704.1"/>
    <property type="molecule type" value="Genomic_DNA"/>
</dbReference>
<name>A0A7D9E7L6_PARCT</name>
<dbReference type="Proteomes" id="UP001152795">
    <property type="component" value="Unassembled WGS sequence"/>
</dbReference>
<keyword evidence="2" id="KW-1185">Reference proteome</keyword>
<accession>A0A7D9E7L6</accession>